<keyword evidence="2" id="KW-1185">Reference proteome</keyword>
<organism evidence="1 2">
    <name type="scientific">Salimicrobium halophilum</name>
    <dbReference type="NCBI Taxonomy" id="86666"/>
    <lineage>
        <taxon>Bacteria</taxon>
        <taxon>Bacillati</taxon>
        <taxon>Bacillota</taxon>
        <taxon>Bacilli</taxon>
        <taxon>Bacillales</taxon>
        <taxon>Bacillaceae</taxon>
        <taxon>Salimicrobium</taxon>
    </lineage>
</organism>
<protein>
    <submittedName>
        <fullName evidence="1">Uncharacterized protein</fullName>
    </submittedName>
</protein>
<dbReference type="RefSeq" id="WP_093194765.1">
    <property type="nucleotide sequence ID" value="NZ_FNEV01000015.1"/>
</dbReference>
<dbReference type="EMBL" id="FNEV01000015">
    <property type="protein sequence ID" value="SDJ75906.1"/>
    <property type="molecule type" value="Genomic_DNA"/>
</dbReference>
<reference evidence="2" key="1">
    <citation type="submission" date="2016-10" db="EMBL/GenBank/DDBJ databases">
        <authorList>
            <person name="Varghese N."/>
            <person name="Submissions S."/>
        </authorList>
    </citation>
    <scope>NUCLEOTIDE SEQUENCE [LARGE SCALE GENOMIC DNA]</scope>
    <source>
        <strain evidence="2">DSM 4771</strain>
    </source>
</reference>
<sequence length="146" mass="16022">MGFKQWFVEGTKDHMKPKVELNIIAGSEKLNAKFPQGFDKTNMFKEKENGVVKIFVPGNDNIRADLKDIVWEKDAERSGGKAAAGAIGGGLVLGPLGAIGGAAVGGRKKDTSSAFLYLQPHEEDEDMVLHVECDKKMYQQISKWRA</sequence>
<proteinExistence type="predicted"/>
<name>A0A1G8WCM2_9BACI</name>
<dbReference type="OrthoDB" id="2943684at2"/>
<accession>A0A1G8WCM2</accession>
<dbReference type="Proteomes" id="UP000199225">
    <property type="component" value="Unassembled WGS sequence"/>
</dbReference>
<gene>
    <name evidence="1" type="ORF">SAMN04490247_3111</name>
</gene>
<evidence type="ECO:0000313" key="2">
    <source>
        <dbReference type="Proteomes" id="UP000199225"/>
    </source>
</evidence>
<dbReference type="STRING" id="86666.SAMN04490247_3111"/>
<evidence type="ECO:0000313" key="1">
    <source>
        <dbReference type="EMBL" id="SDJ75906.1"/>
    </source>
</evidence>
<dbReference type="AlphaFoldDB" id="A0A1G8WCM2"/>